<name>A0A0K9PU94_ZOSMR</name>
<protein>
    <submittedName>
        <fullName evidence="1">Uncharacterized protein</fullName>
    </submittedName>
</protein>
<dbReference type="Proteomes" id="UP000036987">
    <property type="component" value="Unassembled WGS sequence"/>
</dbReference>
<sequence>MRIERPGSGSTRISDLLSNNSVSSTFAGPIASKSFLSYALVVVGSRVGCQIKPG</sequence>
<evidence type="ECO:0000313" key="1">
    <source>
        <dbReference type="EMBL" id="KMZ71822.1"/>
    </source>
</evidence>
<gene>
    <name evidence="1" type="ORF">ZOSMA_174G00180</name>
</gene>
<comment type="caution">
    <text evidence="1">The sequence shown here is derived from an EMBL/GenBank/DDBJ whole genome shotgun (WGS) entry which is preliminary data.</text>
</comment>
<dbReference type="AlphaFoldDB" id="A0A0K9PU94"/>
<dbReference type="EMBL" id="LFYR01000655">
    <property type="protein sequence ID" value="KMZ71822.1"/>
    <property type="molecule type" value="Genomic_DNA"/>
</dbReference>
<evidence type="ECO:0000313" key="2">
    <source>
        <dbReference type="Proteomes" id="UP000036987"/>
    </source>
</evidence>
<proteinExistence type="predicted"/>
<keyword evidence="2" id="KW-1185">Reference proteome</keyword>
<reference evidence="2" key="1">
    <citation type="journal article" date="2016" name="Nature">
        <title>The genome of the seagrass Zostera marina reveals angiosperm adaptation to the sea.</title>
        <authorList>
            <person name="Olsen J.L."/>
            <person name="Rouze P."/>
            <person name="Verhelst B."/>
            <person name="Lin Y.-C."/>
            <person name="Bayer T."/>
            <person name="Collen J."/>
            <person name="Dattolo E."/>
            <person name="De Paoli E."/>
            <person name="Dittami S."/>
            <person name="Maumus F."/>
            <person name="Michel G."/>
            <person name="Kersting A."/>
            <person name="Lauritano C."/>
            <person name="Lohaus R."/>
            <person name="Toepel M."/>
            <person name="Tonon T."/>
            <person name="Vanneste K."/>
            <person name="Amirebrahimi M."/>
            <person name="Brakel J."/>
            <person name="Bostroem C."/>
            <person name="Chovatia M."/>
            <person name="Grimwood J."/>
            <person name="Jenkins J.W."/>
            <person name="Jueterbock A."/>
            <person name="Mraz A."/>
            <person name="Stam W.T."/>
            <person name="Tice H."/>
            <person name="Bornberg-Bauer E."/>
            <person name="Green P.J."/>
            <person name="Pearson G.A."/>
            <person name="Procaccini G."/>
            <person name="Duarte C.M."/>
            <person name="Schmutz J."/>
            <person name="Reusch T.B.H."/>
            <person name="Van de Peer Y."/>
        </authorList>
    </citation>
    <scope>NUCLEOTIDE SEQUENCE [LARGE SCALE GENOMIC DNA]</scope>
    <source>
        <strain evidence="2">cv. Finnish</strain>
    </source>
</reference>
<organism evidence="1 2">
    <name type="scientific">Zostera marina</name>
    <name type="common">Eelgrass</name>
    <dbReference type="NCBI Taxonomy" id="29655"/>
    <lineage>
        <taxon>Eukaryota</taxon>
        <taxon>Viridiplantae</taxon>
        <taxon>Streptophyta</taxon>
        <taxon>Embryophyta</taxon>
        <taxon>Tracheophyta</taxon>
        <taxon>Spermatophyta</taxon>
        <taxon>Magnoliopsida</taxon>
        <taxon>Liliopsida</taxon>
        <taxon>Zosteraceae</taxon>
        <taxon>Zostera</taxon>
    </lineage>
</organism>
<accession>A0A0K9PU94</accession>